<keyword evidence="3" id="KW-0804">Transcription</keyword>
<dbReference type="SUPFAM" id="SSF46689">
    <property type="entry name" value="Homeodomain-like"/>
    <property type="match status" value="1"/>
</dbReference>
<feature type="domain" description="HTH tetR-type" evidence="4">
    <location>
        <begin position="23"/>
        <end position="57"/>
    </location>
</feature>
<dbReference type="EMBL" id="AP024747">
    <property type="protein sequence ID" value="BCY26227.1"/>
    <property type="molecule type" value="Genomic_DNA"/>
</dbReference>
<dbReference type="InterPro" id="IPR036271">
    <property type="entry name" value="Tet_transcr_reg_TetR-rel_C_sf"/>
</dbReference>
<dbReference type="PANTHER" id="PTHR30055">
    <property type="entry name" value="HTH-TYPE TRANSCRIPTIONAL REGULATOR RUTR"/>
    <property type="match status" value="1"/>
</dbReference>
<protein>
    <recommendedName>
        <fullName evidence="4">HTH tetR-type domain-containing protein</fullName>
    </recommendedName>
</protein>
<dbReference type="AlphaFoldDB" id="A0AAD1NVR7"/>
<evidence type="ECO:0000259" key="4">
    <source>
        <dbReference type="Pfam" id="PF00440"/>
    </source>
</evidence>
<gene>
    <name evidence="5" type="ORF">KB1_22170</name>
</gene>
<dbReference type="GO" id="GO:0003700">
    <property type="term" value="F:DNA-binding transcription factor activity"/>
    <property type="evidence" value="ECO:0007669"/>
    <property type="project" value="TreeGrafter"/>
</dbReference>
<dbReference type="InterPro" id="IPR050109">
    <property type="entry name" value="HTH-type_TetR-like_transc_reg"/>
</dbReference>
<dbReference type="InterPro" id="IPR001647">
    <property type="entry name" value="HTH_TetR"/>
</dbReference>
<evidence type="ECO:0000256" key="2">
    <source>
        <dbReference type="ARBA" id="ARBA00023125"/>
    </source>
</evidence>
<evidence type="ECO:0000256" key="1">
    <source>
        <dbReference type="ARBA" id="ARBA00023015"/>
    </source>
</evidence>
<dbReference type="Gene3D" id="1.10.357.10">
    <property type="entry name" value="Tetracycline Repressor, domain 2"/>
    <property type="match status" value="1"/>
</dbReference>
<evidence type="ECO:0000313" key="6">
    <source>
        <dbReference type="Proteomes" id="UP000825072"/>
    </source>
</evidence>
<dbReference type="InterPro" id="IPR009057">
    <property type="entry name" value="Homeodomain-like_sf"/>
</dbReference>
<name>A0AAD1NVR7_9ACTN</name>
<proteinExistence type="predicted"/>
<dbReference type="PANTHER" id="PTHR30055:SF151">
    <property type="entry name" value="TRANSCRIPTIONAL REGULATORY PROTEIN"/>
    <property type="match status" value="1"/>
</dbReference>
<evidence type="ECO:0000256" key="3">
    <source>
        <dbReference type="ARBA" id="ARBA00023163"/>
    </source>
</evidence>
<organism evidence="5 6">
    <name type="scientific">Cutibacterium modestum</name>
    <dbReference type="NCBI Taxonomy" id="2559073"/>
    <lineage>
        <taxon>Bacteria</taxon>
        <taxon>Bacillati</taxon>
        <taxon>Actinomycetota</taxon>
        <taxon>Actinomycetes</taxon>
        <taxon>Propionibacteriales</taxon>
        <taxon>Propionibacteriaceae</taxon>
        <taxon>Cutibacterium</taxon>
    </lineage>
</organism>
<evidence type="ECO:0000313" key="5">
    <source>
        <dbReference type="EMBL" id="BCY26227.1"/>
    </source>
</evidence>
<keyword evidence="1" id="KW-0805">Transcription regulation</keyword>
<dbReference type="Proteomes" id="UP000825072">
    <property type="component" value="Chromosome 1"/>
</dbReference>
<accession>A0AAD1NVR7</accession>
<dbReference type="Pfam" id="PF00440">
    <property type="entry name" value="TetR_N"/>
    <property type="match status" value="1"/>
</dbReference>
<dbReference type="SUPFAM" id="SSF48498">
    <property type="entry name" value="Tetracyclin repressor-like, C-terminal domain"/>
    <property type="match status" value="1"/>
</dbReference>
<keyword evidence="2" id="KW-0238">DNA-binding</keyword>
<dbReference type="GO" id="GO:0000976">
    <property type="term" value="F:transcription cis-regulatory region binding"/>
    <property type="evidence" value="ECO:0007669"/>
    <property type="project" value="TreeGrafter"/>
</dbReference>
<sequence>MRKRPGRKPVFTRRQVIDAALAEGIGSFTLRAVAERLGVKATALYRVFSSRQELQLAAMNAISRDIEPDPRLRTWQEALRDVVNRYWDMCSRYPEAATVILTQPEAFGMALPRIAAIVERLAELGIPAGTDGAAFALDFVVDMTLETYVSIQPYLTPDANGRTGLDRLTQILGGRPDLFGMQDLGERGNLDLKVEFIIAGMERGLFPGTPSQGRSLS</sequence>
<reference evidence="5" key="1">
    <citation type="submission" date="2021-06" db="EMBL/GenBank/DDBJ databases">
        <title>Genome sequence of Cutibacterium modestum strain KB17-24694.</title>
        <authorList>
            <person name="Dekio I."/>
            <person name="Asahina A."/>
            <person name="Nishida M."/>
        </authorList>
    </citation>
    <scope>NUCLEOTIDE SEQUENCE</scope>
    <source>
        <strain evidence="5">KB17-24694</strain>
    </source>
</reference>